<dbReference type="Gene3D" id="3.30.565.10">
    <property type="entry name" value="Histidine kinase-like ATPase, C-terminal domain"/>
    <property type="match status" value="1"/>
</dbReference>
<dbReference type="SUPFAM" id="SSF47384">
    <property type="entry name" value="Homodimeric domain of signal transducing histidine kinase"/>
    <property type="match status" value="1"/>
</dbReference>
<reference evidence="10" key="1">
    <citation type="journal article" date="2019" name="Int. J. Syst. Evol. Microbiol.">
        <title>The Global Catalogue of Microorganisms (GCM) 10K type strain sequencing project: providing services to taxonomists for standard genome sequencing and annotation.</title>
        <authorList>
            <consortium name="The Broad Institute Genomics Platform"/>
            <consortium name="The Broad Institute Genome Sequencing Center for Infectious Disease"/>
            <person name="Wu L."/>
            <person name="Ma J."/>
        </authorList>
    </citation>
    <scope>NUCLEOTIDE SEQUENCE [LARGE SCALE GENOMIC DNA]</scope>
    <source>
        <strain evidence="10">JCM 17919</strain>
    </source>
</reference>
<keyword evidence="7" id="KW-1133">Transmembrane helix</keyword>
<dbReference type="SMART" id="SM00388">
    <property type="entry name" value="HisKA"/>
    <property type="match status" value="1"/>
</dbReference>
<comment type="catalytic activity">
    <reaction evidence="1">
        <text>ATP + protein L-histidine = ADP + protein N-phospho-L-histidine.</text>
        <dbReference type="EC" id="2.7.13.3"/>
    </reaction>
</comment>
<dbReference type="PROSITE" id="PS50109">
    <property type="entry name" value="HIS_KIN"/>
    <property type="match status" value="1"/>
</dbReference>
<keyword evidence="10" id="KW-1185">Reference proteome</keyword>
<proteinExistence type="predicted"/>
<feature type="domain" description="Histidine kinase" evidence="8">
    <location>
        <begin position="242"/>
        <end position="457"/>
    </location>
</feature>
<feature type="transmembrane region" description="Helical" evidence="7">
    <location>
        <begin position="7"/>
        <end position="28"/>
    </location>
</feature>
<dbReference type="SMART" id="SM00387">
    <property type="entry name" value="HATPase_c"/>
    <property type="match status" value="1"/>
</dbReference>
<dbReference type="Pfam" id="PF02518">
    <property type="entry name" value="HATPase_c"/>
    <property type="match status" value="1"/>
</dbReference>
<evidence type="ECO:0000256" key="4">
    <source>
        <dbReference type="ARBA" id="ARBA00022679"/>
    </source>
</evidence>
<evidence type="ECO:0000259" key="8">
    <source>
        <dbReference type="PROSITE" id="PS50109"/>
    </source>
</evidence>
<sequence length="457" mass="52015">MKTSARVATFFIFLFFLFFNAVGIYLIVERFADTKAKFNIACTSALLSTLTQYHKLKGMDSASKPRHAFVVYSAKEIRVARRDTQHLDISAPLSPIHARRVEPSALEPILDRSSFQSLDLAFFDRLYRRALDSGNVRSEHRLDTLSVAAARNGASQSRDPWGGKRRKEYDYATRPVRIFFSPNSLLFAEFKYDRAFYWDDLLWPMLAFVFILAISNGALLFVYKTIRRQKRINEVKTDFINNITHEMKTPITIASAGLDALGHHIAPTERTSFYLQTSKRQLHLLNEFVERILESAVQDLAGFTLKKEPIDLHRLFGDLVQSHTVLQAKPTHFRLTGEGPIVIPGDRLHLETAFHNIIDNAVKYSHDAVDIEIDLAEKDRDCVIRIRDNGMGIPPQFLKNIFEKFFRVPQGDAHAVKGFGLGLYYVSSIIKKHSGTITVHSKPQSGTEFTITLPRNA</sequence>
<keyword evidence="4" id="KW-0808">Transferase</keyword>
<name>A0ABP8H3Q9_9BACT</name>
<dbReference type="Pfam" id="PF00512">
    <property type="entry name" value="HisKA"/>
    <property type="match status" value="1"/>
</dbReference>
<keyword evidence="7" id="KW-0472">Membrane</keyword>
<dbReference type="InterPro" id="IPR036097">
    <property type="entry name" value="HisK_dim/P_sf"/>
</dbReference>
<evidence type="ECO:0000313" key="9">
    <source>
        <dbReference type="EMBL" id="GAA4333978.1"/>
    </source>
</evidence>
<accession>A0ABP8H3Q9</accession>
<evidence type="ECO:0000256" key="5">
    <source>
        <dbReference type="ARBA" id="ARBA00022777"/>
    </source>
</evidence>
<evidence type="ECO:0000256" key="6">
    <source>
        <dbReference type="ARBA" id="ARBA00023012"/>
    </source>
</evidence>
<dbReference type="SUPFAM" id="SSF55874">
    <property type="entry name" value="ATPase domain of HSP90 chaperone/DNA topoisomerase II/histidine kinase"/>
    <property type="match status" value="1"/>
</dbReference>
<organism evidence="9 10">
    <name type="scientific">Flaviaesturariibacter amylovorans</name>
    <dbReference type="NCBI Taxonomy" id="1084520"/>
    <lineage>
        <taxon>Bacteria</taxon>
        <taxon>Pseudomonadati</taxon>
        <taxon>Bacteroidota</taxon>
        <taxon>Chitinophagia</taxon>
        <taxon>Chitinophagales</taxon>
        <taxon>Chitinophagaceae</taxon>
        <taxon>Flaviaestuariibacter</taxon>
    </lineage>
</organism>
<gene>
    <name evidence="9" type="ORF">GCM10023184_27650</name>
</gene>
<dbReference type="PANTHER" id="PTHR45453:SF1">
    <property type="entry name" value="PHOSPHATE REGULON SENSOR PROTEIN PHOR"/>
    <property type="match status" value="1"/>
</dbReference>
<dbReference type="InterPro" id="IPR004358">
    <property type="entry name" value="Sig_transdc_His_kin-like_C"/>
</dbReference>
<keyword evidence="6" id="KW-0902">Two-component regulatory system</keyword>
<dbReference type="Gene3D" id="1.10.287.130">
    <property type="match status" value="1"/>
</dbReference>
<dbReference type="EMBL" id="BAABGY010000008">
    <property type="protein sequence ID" value="GAA4333978.1"/>
    <property type="molecule type" value="Genomic_DNA"/>
</dbReference>
<keyword evidence="5" id="KW-0418">Kinase</keyword>
<dbReference type="PANTHER" id="PTHR45453">
    <property type="entry name" value="PHOSPHATE REGULON SENSOR PROTEIN PHOR"/>
    <property type="match status" value="1"/>
</dbReference>
<dbReference type="InterPro" id="IPR050351">
    <property type="entry name" value="BphY/WalK/GraS-like"/>
</dbReference>
<dbReference type="InterPro" id="IPR005467">
    <property type="entry name" value="His_kinase_dom"/>
</dbReference>
<dbReference type="InterPro" id="IPR003661">
    <property type="entry name" value="HisK_dim/P_dom"/>
</dbReference>
<dbReference type="RefSeq" id="WP_345256350.1">
    <property type="nucleotide sequence ID" value="NZ_BAABGY010000008.1"/>
</dbReference>
<keyword evidence="3" id="KW-0597">Phosphoprotein</keyword>
<dbReference type="Proteomes" id="UP001501725">
    <property type="component" value="Unassembled WGS sequence"/>
</dbReference>
<evidence type="ECO:0000256" key="7">
    <source>
        <dbReference type="SAM" id="Phobius"/>
    </source>
</evidence>
<dbReference type="EC" id="2.7.13.3" evidence="2"/>
<evidence type="ECO:0000256" key="3">
    <source>
        <dbReference type="ARBA" id="ARBA00022553"/>
    </source>
</evidence>
<dbReference type="PRINTS" id="PR00344">
    <property type="entry name" value="BCTRLSENSOR"/>
</dbReference>
<protein>
    <recommendedName>
        <fullName evidence="2">histidine kinase</fullName>
        <ecNumber evidence="2">2.7.13.3</ecNumber>
    </recommendedName>
</protein>
<dbReference type="InterPro" id="IPR003594">
    <property type="entry name" value="HATPase_dom"/>
</dbReference>
<comment type="caution">
    <text evidence="9">The sequence shown here is derived from an EMBL/GenBank/DDBJ whole genome shotgun (WGS) entry which is preliminary data.</text>
</comment>
<dbReference type="CDD" id="cd00075">
    <property type="entry name" value="HATPase"/>
    <property type="match status" value="1"/>
</dbReference>
<evidence type="ECO:0000256" key="1">
    <source>
        <dbReference type="ARBA" id="ARBA00000085"/>
    </source>
</evidence>
<keyword evidence="7" id="KW-0812">Transmembrane</keyword>
<feature type="transmembrane region" description="Helical" evidence="7">
    <location>
        <begin position="201"/>
        <end position="223"/>
    </location>
</feature>
<evidence type="ECO:0000313" key="10">
    <source>
        <dbReference type="Proteomes" id="UP001501725"/>
    </source>
</evidence>
<dbReference type="CDD" id="cd00082">
    <property type="entry name" value="HisKA"/>
    <property type="match status" value="1"/>
</dbReference>
<evidence type="ECO:0000256" key="2">
    <source>
        <dbReference type="ARBA" id="ARBA00012438"/>
    </source>
</evidence>
<dbReference type="InterPro" id="IPR036890">
    <property type="entry name" value="HATPase_C_sf"/>
</dbReference>